<evidence type="ECO:0000256" key="1">
    <source>
        <dbReference type="SAM" id="SignalP"/>
    </source>
</evidence>
<sequence>MKHLLLATAVLFGAAQCAHALDNSAAVKVTPLLKTSTSWDAKPIAYPAGAAEVTALIVEIAAGGQTGWHEHQVPSFAYVMEGTLEVTRATGETKVLHVGDMLPEVVDTLHNGRALDGKAVKLLVLYTGSSEKKLTVPHPEFTPAAK</sequence>
<dbReference type="CDD" id="cd02236">
    <property type="entry name" value="cupin_CV2614-like"/>
    <property type="match status" value="1"/>
</dbReference>
<accession>A0A7W2EIY8</accession>
<dbReference type="Pfam" id="PF07883">
    <property type="entry name" value="Cupin_2"/>
    <property type="match status" value="1"/>
</dbReference>
<name>A0A7W2EIY8_9BURK</name>
<feature type="signal peptide" evidence="1">
    <location>
        <begin position="1"/>
        <end position="20"/>
    </location>
</feature>
<feature type="domain" description="Cupin type-2" evidence="2">
    <location>
        <begin position="57"/>
        <end position="126"/>
    </location>
</feature>
<dbReference type="EMBL" id="JACEZS010000012">
    <property type="protein sequence ID" value="MBA5606689.1"/>
    <property type="molecule type" value="Genomic_DNA"/>
</dbReference>
<proteinExistence type="predicted"/>
<reference evidence="3 4" key="1">
    <citation type="submission" date="2020-07" db="EMBL/GenBank/DDBJ databases">
        <title>Novel species isolated from subtropical streams in China.</title>
        <authorList>
            <person name="Lu H."/>
        </authorList>
    </citation>
    <scope>NUCLEOTIDE SEQUENCE [LARGE SCALE GENOMIC DNA]</scope>
    <source>
        <strain evidence="3 4">FT3S</strain>
    </source>
</reference>
<organism evidence="3 4">
    <name type="scientific">Rugamonas fusca</name>
    <dbReference type="NCBI Taxonomy" id="2758568"/>
    <lineage>
        <taxon>Bacteria</taxon>
        <taxon>Pseudomonadati</taxon>
        <taxon>Pseudomonadota</taxon>
        <taxon>Betaproteobacteria</taxon>
        <taxon>Burkholderiales</taxon>
        <taxon>Oxalobacteraceae</taxon>
        <taxon>Telluria group</taxon>
        <taxon>Rugamonas</taxon>
    </lineage>
</organism>
<dbReference type="InterPro" id="IPR014710">
    <property type="entry name" value="RmlC-like_jellyroll"/>
</dbReference>
<keyword evidence="4" id="KW-1185">Reference proteome</keyword>
<comment type="caution">
    <text evidence="3">The sequence shown here is derived from an EMBL/GenBank/DDBJ whole genome shotgun (WGS) entry which is preliminary data.</text>
</comment>
<feature type="chain" id="PRO_5030880126" evidence="1">
    <location>
        <begin position="21"/>
        <end position="146"/>
    </location>
</feature>
<evidence type="ECO:0000313" key="3">
    <source>
        <dbReference type="EMBL" id="MBA5606689.1"/>
    </source>
</evidence>
<dbReference type="Proteomes" id="UP000566711">
    <property type="component" value="Unassembled WGS sequence"/>
</dbReference>
<gene>
    <name evidence="3" type="ORF">H3H36_15125</name>
</gene>
<keyword evidence="1" id="KW-0732">Signal</keyword>
<protein>
    <submittedName>
        <fullName evidence="3">Cupin domain-containing protein</fullName>
    </submittedName>
</protein>
<evidence type="ECO:0000259" key="2">
    <source>
        <dbReference type="Pfam" id="PF07883"/>
    </source>
</evidence>
<dbReference type="InterPro" id="IPR011051">
    <property type="entry name" value="RmlC_Cupin_sf"/>
</dbReference>
<dbReference type="RefSeq" id="WP_182218918.1">
    <property type="nucleotide sequence ID" value="NZ_JACEZS010000012.1"/>
</dbReference>
<dbReference type="SUPFAM" id="SSF51182">
    <property type="entry name" value="RmlC-like cupins"/>
    <property type="match status" value="1"/>
</dbReference>
<dbReference type="InterPro" id="IPR013096">
    <property type="entry name" value="Cupin_2"/>
</dbReference>
<dbReference type="AlphaFoldDB" id="A0A7W2EIY8"/>
<dbReference type="Gene3D" id="2.60.120.10">
    <property type="entry name" value="Jelly Rolls"/>
    <property type="match status" value="1"/>
</dbReference>
<evidence type="ECO:0000313" key="4">
    <source>
        <dbReference type="Proteomes" id="UP000566711"/>
    </source>
</evidence>